<evidence type="ECO:0000313" key="11">
    <source>
        <dbReference type="EMBL" id="EFN55161.1"/>
    </source>
</evidence>
<dbReference type="Proteomes" id="UP000008141">
    <property type="component" value="Unassembled WGS sequence"/>
</dbReference>
<dbReference type="InterPro" id="IPR039653">
    <property type="entry name" value="Prenyltransferase"/>
</dbReference>
<comment type="similarity">
    <text evidence="3">Belongs to the UbiA prenyltransferase family.</text>
</comment>
<evidence type="ECO:0000256" key="4">
    <source>
        <dbReference type="ARBA" id="ARBA00022679"/>
    </source>
</evidence>
<keyword evidence="6 10" id="KW-1133">Transmembrane helix</keyword>
<dbReference type="PANTHER" id="PTHR11048:SF28">
    <property type="entry name" value="4-HYDROXYBENZOATE POLYPRENYLTRANSFERASE, MITOCHONDRIAL"/>
    <property type="match status" value="1"/>
</dbReference>
<dbReference type="OrthoDB" id="18170at2759"/>
<dbReference type="OMA" id="WCMIYDT"/>
<dbReference type="HAMAP" id="MF_01635">
    <property type="entry name" value="UbiA"/>
    <property type="match status" value="1"/>
</dbReference>
<feature type="transmembrane region" description="Helical" evidence="10">
    <location>
        <begin position="163"/>
        <end position="180"/>
    </location>
</feature>
<dbReference type="RefSeq" id="XP_005847263.1">
    <property type="nucleotide sequence ID" value="XM_005847201.1"/>
</dbReference>
<evidence type="ECO:0000256" key="9">
    <source>
        <dbReference type="ARBA" id="ARBA00066513"/>
    </source>
</evidence>
<dbReference type="NCBIfam" id="TIGR01474">
    <property type="entry name" value="ubiA_proteo"/>
    <property type="match status" value="1"/>
</dbReference>
<dbReference type="GO" id="GO:0006744">
    <property type="term" value="P:ubiquinone biosynthetic process"/>
    <property type="evidence" value="ECO:0007669"/>
    <property type="project" value="TreeGrafter"/>
</dbReference>
<dbReference type="Gene3D" id="1.20.120.1780">
    <property type="entry name" value="UbiA prenyltransferase"/>
    <property type="match status" value="1"/>
</dbReference>
<dbReference type="eggNOG" id="KOG1381">
    <property type="taxonomic scope" value="Eukaryota"/>
</dbReference>
<proteinExistence type="inferred from homology"/>
<dbReference type="EC" id="2.5.1.93" evidence="9"/>
<evidence type="ECO:0000313" key="12">
    <source>
        <dbReference type="Proteomes" id="UP000008141"/>
    </source>
</evidence>
<dbReference type="CDD" id="cd13959">
    <property type="entry name" value="PT_UbiA_COQ2"/>
    <property type="match status" value="1"/>
</dbReference>
<gene>
    <name evidence="11" type="ORF">CHLNCDRAFT_9858</name>
</gene>
<keyword evidence="5 10" id="KW-0812">Transmembrane</keyword>
<protein>
    <recommendedName>
        <fullName evidence="9">4-hydroxybenzoate geranyltransferase</fullName>
        <ecNumber evidence="9">2.5.1.93</ecNumber>
    </recommendedName>
</protein>
<feature type="non-terminal residue" evidence="11">
    <location>
        <position position="285"/>
    </location>
</feature>
<comment type="cofactor">
    <cofactor evidence="1">
        <name>Mg(2+)</name>
        <dbReference type="ChEBI" id="CHEBI:18420"/>
    </cofactor>
</comment>
<reference evidence="11 12" key="1">
    <citation type="journal article" date="2010" name="Plant Cell">
        <title>The Chlorella variabilis NC64A genome reveals adaptation to photosymbiosis, coevolution with viruses, and cryptic sex.</title>
        <authorList>
            <person name="Blanc G."/>
            <person name="Duncan G."/>
            <person name="Agarkova I."/>
            <person name="Borodovsky M."/>
            <person name="Gurnon J."/>
            <person name="Kuo A."/>
            <person name="Lindquist E."/>
            <person name="Lucas S."/>
            <person name="Pangilinan J."/>
            <person name="Polle J."/>
            <person name="Salamov A."/>
            <person name="Terry A."/>
            <person name="Yamada T."/>
            <person name="Dunigan D.D."/>
            <person name="Grigoriev I.V."/>
            <person name="Claverie J.M."/>
            <person name="Van Etten J.L."/>
        </authorList>
    </citation>
    <scope>NUCLEOTIDE SEQUENCE [LARGE SCALE GENOMIC DNA]</scope>
    <source>
        <strain evidence="11 12">NC64A</strain>
    </source>
</reference>
<dbReference type="InterPro" id="IPR000537">
    <property type="entry name" value="UbiA_prenyltransferase"/>
</dbReference>
<dbReference type="GO" id="GO:0004659">
    <property type="term" value="F:prenyltransferase activity"/>
    <property type="evidence" value="ECO:0007669"/>
    <property type="project" value="InterPro"/>
</dbReference>
<keyword evidence="4" id="KW-0808">Transferase</keyword>
<feature type="transmembrane region" description="Helical" evidence="10">
    <location>
        <begin position="140"/>
        <end position="157"/>
    </location>
</feature>
<evidence type="ECO:0000256" key="2">
    <source>
        <dbReference type="ARBA" id="ARBA00004141"/>
    </source>
</evidence>
<dbReference type="FunFam" id="1.20.120.1780:FF:000001">
    <property type="entry name" value="4-hydroxybenzoate octaprenyltransferase"/>
    <property type="match status" value="1"/>
</dbReference>
<evidence type="ECO:0000256" key="1">
    <source>
        <dbReference type="ARBA" id="ARBA00001946"/>
    </source>
</evidence>
<comment type="catalytic activity">
    <reaction evidence="8">
        <text>4-hydroxybenzoate + (2E)-geranyl diphosphate = 3-geranyl-4-hydroxybenzoate + diphosphate</text>
        <dbReference type="Rhea" id="RHEA:27854"/>
        <dbReference type="ChEBI" id="CHEBI:17879"/>
        <dbReference type="ChEBI" id="CHEBI:33019"/>
        <dbReference type="ChEBI" id="CHEBI:58057"/>
        <dbReference type="ChEBI" id="CHEBI:60878"/>
        <dbReference type="EC" id="2.5.1.93"/>
    </reaction>
</comment>
<feature type="non-terminal residue" evidence="11">
    <location>
        <position position="1"/>
    </location>
</feature>
<evidence type="ECO:0000256" key="8">
    <source>
        <dbReference type="ARBA" id="ARBA00050283"/>
    </source>
</evidence>
<evidence type="ECO:0000256" key="3">
    <source>
        <dbReference type="ARBA" id="ARBA00005985"/>
    </source>
</evidence>
<dbReference type="InterPro" id="IPR030470">
    <property type="entry name" value="UbiA_prenylTrfase_CS"/>
</dbReference>
<dbReference type="STRING" id="554065.E1ZFN2"/>
<dbReference type="InParanoid" id="E1ZFN2"/>
<dbReference type="Pfam" id="PF01040">
    <property type="entry name" value="UbiA"/>
    <property type="match status" value="1"/>
</dbReference>
<organism evidence="12">
    <name type="scientific">Chlorella variabilis</name>
    <name type="common">Green alga</name>
    <dbReference type="NCBI Taxonomy" id="554065"/>
    <lineage>
        <taxon>Eukaryota</taxon>
        <taxon>Viridiplantae</taxon>
        <taxon>Chlorophyta</taxon>
        <taxon>core chlorophytes</taxon>
        <taxon>Trebouxiophyceae</taxon>
        <taxon>Chlorellales</taxon>
        <taxon>Chlorellaceae</taxon>
        <taxon>Chlorella clade</taxon>
        <taxon>Chlorella</taxon>
    </lineage>
</organism>
<dbReference type="KEGG" id="cvr:CHLNCDRAFT_9858"/>
<dbReference type="InterPro" id="IPR006370">
    <property type="entry name" value="HB_polyprenyltransferase-like"/>
</dbReference>
<dbReference type="PANTHER" id="PTHR11048">
    <property type="entry name" value="PRENYLTRANSFERASES"/>
    <property type="match status" value="1"/>
</dbReference>
<dbReference type="FunCoup" id="E1ZFN2">
    <property type="interactions" value="1344"/>
</dbReference>
<dbReference type="EMBL" id="GL433845">
    <property type="protein sequence ID" value="EFN55161.1"/>
    <property type="molecule type" value="Genomic_DNA"/>
</dbReference>
<comment type="subcellular location">
    <subcellularLocation>
        <location evidence="2">Membrane</location>
        <topology evidence="2">Multi-pass membrane protein</topology>
    </subcellularLocation>
</comment>
<evidence type="ECO:0000256" key="5">
    <source>
        <dbReference type="ARBA" id="ARBA00022692"/>
    </source>
</evidence>
<keyword evidence="12" id="KW-1185">Reference proteome</keyword>
<dbReference type="PROSITE" id="PS00943">
    <property type="entry name" value="UBIA"/>
    <property type="match status" value="1"/>
</dbReference>
<dbReference type="GO" id="GO:0102930">
    <property type="term" value="F:4-hydroxybenzoate geranyltransferase activity"/>
    <property type="evidence" value="ECO:0007669"/>
    <property type="project" value="UniProtKB-EC"/>
</dbReference>
<evidence type="ECO:0000256" key="6">
    <source>
        <dbReference type="ARBA" id="ARBA00022989"/>
    </source>
</evidence>
<dbReference type="AlphaFoldDB" id="E1ZFN2"/>
<keyword evidence="7 10" id="KW-0472">Membrane</keyword>
<dbReference type="Gene3D" id="1.10.357.140">
    <property type="entry name" value="UbiA prenyltransferase"/>
    <property type="match status" value="1"/>
</dbReference>
<dbReference type="GeneID" id="17354683"/>
<feature type="transmembrane region" description="Helical" evidence="10">
    <location>
        <begin position="43"/>
        <end position="62"/>
    </location>
</feature>
<dbReference type="InterPro" id="IPR044878">
    <property type="entry name" value="UbiA_sf"/>
</dbReference>
<feature type="transmembrane region" description="Helical" evidence="10">
    <location>
        <begin position="82"/>
        <end position="107"/>
    </location>
</feature>
<dbReference type="GO" id="GO:0005743">
    <property type="term" value="C:mitochondrial inner membrane"/>
    <property type="evidence" value="ECO:0007669"/>
    <property type="project" value="TreeGrafter"/>
</dbReference>
<evidence type="ECO:0000256" key="7">
    <source>
        <dbReference type="ARBA" id="ARBA00023136"/>
    </source>
</evidence>
<dbReference type="FunFam" id="1.10.357.140:FF:000003">
    <property type="entry name" value="4-hydroxybenzoate polyprenyltransferase, mitochondrial"/>
    <property type="match status" value="1"/>
</dbReference>
<accession>E1ZFN2</accession>
<name>E1ZFN2_CHLVA</name>
<sequence length="285" mass="30044">PQSWVPYAQLMRLEKPIGTWLLAWPCLWSICLAAPPGTSPDLRLMALFGLGAVLLRGAGCTINDLWDRELDRRVERTRGRPLAAGAVTPAQAVAFLAAQLSAGLAILVQLNPYSQLLGASSLALVAAYPLMKRVTGWPQAFLGLTFNWGALLGWAAVHGSCQWGVVLPLYASGVCWTLVYDTIYAHQDKSDDVKAGIRSTALTFGPRTKHYCAAFGAGAIALLALTGQAAGCGPAFYAGVTAAAGHLAWQVTTVDLDSGPDCQAKFVSNAGYGALVFAGILADRL</sequence>
<evidence type="ECO:0000256" key="10">
    <source>
        <dbReference type="SAM" id="Phobius"/>
    </source>
</evidence>